<dbReference type="NCBIfam" id="TIGR00082">
    <property type="entry name" value="rbfA"/>
    <property type="match status" value="1"/>
</dbReference>
<dbReference type="Proteomes" id="UP000177629">
    <property type="component" value="Unassembled WGS sequence"/>
</dbReference>
<comment type="subcellular location">
    <subcellularLocation>
        <location evidence="2">Cytoplasm</location>
    </subcellularLocation>
</comment>
<dbReference type="Gene3D" id="3.30.300.20">
    <property type="match status" value="1"/>
</dbReference>
<name>A0A1G2PL77_9BACT</name>
<dbReference type="HAMAP" id="MF_00003">
    <property type="entry name" value="RbfA"/>
    <property type="match status" value="1"/>
</dbReference>
<keyword evidence="2" id="KW-0963">Cytoplasm</keyword>
<dbReference type="InterPro" id="IPR015946">
    <property type="entry name" value="KH_dom-like_a/b"/>
</dbReference>
<comment type="subunit">
    <text evidence="2">Monomer. Binds 30S ribosomal subunits, but not 50S ribosomal subunits or 70S ribosomes.</text>
</comment>
<dbReference type="PANTHER" id="PTHR33515">
    <property type="entry name" value="RIBOSOME-BINDING FACTOR A, CHLOROPLASTIC-RELATED"/>
    <property type="match status" value="1"/>
</dbReference>
<dbReference type="GO" id="GO:0030490">
    <property type="term" value="P:maturation of SSU-rRNA"/>
    <property type="evidence" value="ECO:0007669"/>
    <property type="project" value="UniProtKB-UniRule"/>
</dbReference>
<dbReference type="PROSITE" id="PS01319">
    <property type="entry name" value="RBFA"/>
    <property type="match status" value="1"/>
</dbReference>
<comment type="similarity">
    <text evidence="2">Belongs to the RbfA family.</text>
</comment>
<reference evidence="3 4" key="1">
    <citation type="journal article" date="2016" name="Nat. Commun.">
        <title>Thousands of microbial genomes shed light on interconnected biogeochemical processes in an aquifer system.</title>
        <authorList>
            <person name="Anantharaman K."/>
            <person name="Brown C.T."/>
            <person name="Hug L.A."/>
            <person name="Sharon I."/>
            <person name="Castelle C.J."/>
            <person name="Probst A.J."/>
            <person name="Thomas B.C."/>
            <person name="Singh A."/>
            <person name="Wilkins M.J."/>
            <person name="Karaoz U."/>
            <person name="Brodie E.L."/>
            <person name="Williams K.H."/>
            <person name="Hubbard S.S."/>
            <person name="Banfield J.F."/>
        </authorList>
    </citation>
    <scope>NUCLEOTIDE SEQUENCE [LARGE SCALE GENOMIC DNA]</scope>
</reference>
<dbReference type="GO" id="GO:0043024">
    <property type="term" value="F:ribosomal small subunit binding"/>
    <property type="evidence" value="ECO:0007669"/>
    <property type="project" value="TreeGrafter"/>
</dbReference>
<evidence type="ECO:0000313" key="4">
    <source>
        <dbReference type="Proteomes" id="UP000177629"/>
    </source>
</evidence>
<keyword evidence="1 2" id="KW-0690">Ribosome biogenesis</keyword>
<accession>A0A1G2PL77</accession>
<evidence type="ECO:0000313" key="3">
    <source>
        <dbReference type="EMBL" id="OHA49066.1"/>
    </source>
</evidence>
<dbReference type="InterPro" id="IPR020053">
    <property type="entry name" value="Ribosome-bd_factorA_CS"/>
</dbReference>
<dbReference type="AlphaFoldDB" id="A0A1G2PL77"/>
<dbReference type="PANTHER" id="PTHR33515:SF1">
    <property type="entry name" value="RIBOSOME-BINDING FACTOR A, CHLOROPLASTIC-RELATED"/>
    <property type="match status" value="1"/>
</dbReference>
<dbReference type="SUPFAM" id="SSF89919">
    <property type="entry name" value="Ribosome-binding factor A, RbfA"/>
    <property type="match status" value="1"/>
</dbReference>
<dbReference type="Pfam" id="PF02033">
    <property type="entry name" value="RBFA"/>
    <property type="match status" value="1"/>
</dbReference>
<dbReference type="STRING" id="1802362.A2806_01885"/>
<organism evidence="3 4">
    <name type="scientific">Candidatus Terrybacteria bacterium RIFCSPHIGHO2_01_FULL_48_17</name>
    <dbReference type="NCBI Taxonomy" id="1802362"/>
    <lineage>
        <taxon>Bacteria</taxon>
        <taxon>Candidatus Terryibacteriota</taxon>
    </lineage>
</organism>
<comment type="caution">
    <text evidence="3">The sequence shown here is derived from an EMBL/GenBank/DDBJ whole genome shotgun (WGS) entry which is preliminary data.</text>
</comment>
<dbReference type="InterPro" id="IPR000238">
    <property type="entry name" value="RbfA"/>
</dbReference>
<comment type="function">
    <text evidence="2">One of several proteins that assist in the late maturation steps of the functional core of the 30S ribosomal subunit. Associates with free 30S ribosomal subunits (but not with 30S subunits that are part of 70S ribosomes or polysomes). Required for efficient processing of 16S rRNA. May interact with the 5'-terminal helix region of 16S rRNA.</text>
</comment>
<gene>
    <name evidence="2" type="primary">rbfA</name>
    <name evidence="3" type="ORF">A2806_01885</name>
</gene>
<dbReference type="EMBL" id="MHSS01000001">
    <property type="protein sequence ID" value="OHA49066.1"/>
    <property type="molecule type" value="Genomic_DNA"/>
</dbReference>
<sequence>MATERRQKQVDVLMQEELAKILNREMDIPPDLFLTVTRVDVAPNLAAADVFVSVLPGTKAGQILQELAQRTFEFQQMVNKRLRMRPVPRIRFLLDNVEAQAAEIEEELYKIRKLGNRE</sequence>
<evidence type="ECO:0000256" key="1">
    <source>
        <dbReference type="ARBA" id="ARBA00022517"/>
    </source>
</evidence>
<dbReference type="GO" id="GO:0005829">
    <property type="term" value="C:cytosol"/>
    <property type="evidence" value="ECO:0007669"/>
    <property type="project" value="TreeGrafter"/>
</dbReference>
<protein>
    <recommendedName>
        <fullName evidence="2">Ribosome-binding factor A</fullName>
    </recommendedName>
</protein>
<proteinExistence type="inferred from homology"/>
<evidence type="ECO:0000256" key="2">
    <source>
        <dbReference type="HAMAP-Rule" id="MF_00003"/>
    </source>
</evidence>
<dbReference type="InterPro" id="IPR023799">
    <property type="entry name" value="RbfA_dom_sf"/>
</dbReference>